<comment type="caution">
    <text evidence="2">The sequence shown here is derived from an EMBL/GenBank/DDBJ whole genome shotgun (WGS) entry which is preliminary data.</text>
</comment>
<gene>
    <name evidence="2" type="ORF">NDU88_003764</name>
</gene>
<feature type="region of interest" description="Disordered" evidence="1">
    <location>
        <begin position="47"/>
        <end position="74"/>
    </location>
</feature>
<keyword evidence="3" id="KW-1185">Reference proteome</keyword>
<feature type="compositionally biased region" description="Basic residues" evidence="1">
    <location>
        <begin position="55"/>
        <end position="64"/>
    </location>
</feature>
<dbReference type="AlphaFoldDB" id="A0AAV7NKR3"/>
<proteinExistence type="predicted"/>
<evidence type="ECO:0000256" key="1">
    <source>
        <dbReference type="SAM" id="MobiDB-lite"/>
    </source>
</evidence>
<accession>A0AAV7NKR3</accession>
<organism evidence="2 3">
    <name type="scientific">Pleurodeles waltl</name>
    <name type="common">Iberian ribbed newt</name>
    <dbReference type="NCBI Taxonomy" id="8319"/>
    <lineage>
        <taxon>Eukaryota</taxon>
        <taxon>Metazoa</taxon>
        <taxon>Chordata</taxon>
        <taxon>Craniata</taxon>
        <taxon>Vertebrata</taxon>
        <taxon>Euteleostomi</taxon>
        <taxon>Amphibia</taxon>
        <taxon>Batrachia</taxon>
        <taxon>Caudata</taxon>
        <taxon>Salamandroidea</taxon>
        <taxon>Salamandridae</taxon>
        <taxon>Pleurodelinae</taxon>
        <taxon>Pleurodeles</taxon>
    </lineage>
</organism>
<evidence type="ECO:0000313" key="2">
    <source>
        <dbReference type="EMBL" id="KAJ1115540.1"/>
    </source>
</evidence>
<sequence>MGRPGRRCPSSTPGAPVLSAFLNRMQFRHGPTRLNIRVTRSLVKVSPTYQGWKRQERRKRQRRQQRSEGPQAYP</sequence>
<reference evidence="2" key="1">
    <citation type="journal article" date="2022" name="bioRxiv">
        <title>Sequencing and chromosome-scale assembly of the giantPleurodeles waltlgenome.</title>
        <authorList>
            <person name="Brown T."/>
            <person name="Elewa A."/>
            <person name="Iarovenko S."/>
            <person name="Subramanian E."/>
            <person name="Araus A.J."/>
            <person name="Petzold A."/>
            <person name="Susuki M."/>
            <person name="Suzuki K.-i.T."/>
            <person name="Hayashi T."/>
            <person name="Toyoda A."/>
            <person name="Oliveira C."/>
            <person name="Osipova E."/>
            <person name="Leigh N.D."/>
            <person name="Simon A."/>
            <person name="Yun M.H."/>
        </authorList>
    </citation>
    <scope>NUCLEOTIDE SEQUENCE</scope>
    <source>
        <strain evidence="2">20211129_DDA</strain>
        <tissue evidence="2">Liver</tissue>
    </source>
</reference>
<dbReference type="EMBL" id="JANPWB010000012">
    <property type="protein sequence ID" value="KAJ1115540.1"/>
    <property type="molecule type" value="Genomic_DNA"/>
</dbReference>
<evidence type="ECO:0000313" key="3">
    <source>
        <dbReference type="Proteomes" id="UP001066276"/>
    </source>
</evidence>
<protein>
    <submittedName>
        <fullName evidence="2">Uncharacterized protein</fullName>
    </submittedName>
</protein>
<name>A0AAV7NKR3_PLEWA</name>
<dbReference type="Proteomes" id="UP001066276">
    <property type="component" value="Chromosome 8"/>
</dbReference>